<name>A0A423H7U7_9PSED</name>
<sequence>MRQIICIPRISNREELAALKNNPGLQSGVNVVYAYFLSKKLIPYPKGESNILYIGEAMRESDATGVRFRQHLTPTATVGADSGNNFTLSQYFHAGWQLGLTVFETDTQKLQRERDLIYAHISLYGAPPIAQGKVPHDSRKRNRTTHITSFIANNQLEIERAGVVLADLVAEHGLISLSSGLPSVSTIVNDRSGS</sequence>
<protein>
    <recommendedName>
        <fullName evidence="3">GIY-YIG domain-containing protein</fullName>
    </recommendedName>
</protein>
<gene>
    <name evidence="1" type="ORF">BK659_10070</name>
</gene>
<evidence type="ECO:0008006" key="3">
    <source>
        <dbReference type="Google" id="ProtNLM"/>
    </source>
</evidence>
<reference evidence="1 2" key="1">
    <citation type="submission" date="2016-10" db="EMBL/GenBank/DDBJ databases">
        <title>Comparative genome analysis of multiple Pseudomonas spp. focuses on biocontrol and plant growth promoting traits.</title>
        <authorList>
            <person name="Tao X.-Y."/>
            <person name="Taylor C.G."/>
        </authorList>
    </citation>
    <scope>NUCLEOTIDE SEQUENCE [LARGE SCALE GENOMIC DNA]</scope>
    <source>
        <strain evidence="1 2">48H11</strain>
    </source>
</reference>
<dbReference type="RefSeq" id="WP_123425002.1">
    <property type="nucleotide sequence ID" value="NZ_MOBJ01000007.1"/>
</dbReference>
<dbReference type="OrthoDB" id="9904246at2"/>
<accession>A0A423H7U7</accession>
<dbReference type="Proteomes" id="UP000286071">
    <property type="component" value="Unassembled WGS sequence"/>
</dbReference>
<comment type="caution">
    <text evidence="1">The sequence shown here is derived from an EMBL/GenBank/DDBJ whole genome shotgun (WGS) entry which is preliminary data.</text>
</comment>
<evidence type="ECO:0000313" key="1">
    <source>
        <dbReference type="EMBL" id="RON09273.1"/>
    </source>
</evidence>
<evidence type="ECO:0000313" key="2">
    <source>
        <dbReference type="Proteomes" id="UP000286071"/>
    </source>
</evidence>
<proteinExistence type="predicted"/>
<dbReference type="EMBL" id="MOBJ01000007">
    <property type="protein sequence ID" value="RON09273.1"/>
    <property type="molecule type" value="Genomic_DNA"/>
</dbReference>
<dbReference type="AlphaFoldDB" id="A0A423H7U7"/>
<organism evidence="1 2">
    <name type="scientific">Pseudomonas brassicacearum</name>
    <dbReference type="NCBI Taxonomy" id="930166"/>
    <lineage>
        <taxon>Bacteria</taxon>
        <taxon>Pseudomonadati</taxon>
        <taxon>Pseudomonadota</taxon>
        <taxon>Gammaproteobacteria</taxon>
        <taxon>Pseudomonadales</taxon>
        <taxon>Pseudomonadaceae</taxon>
        <taxon>Pseudomonas</taxon>
    </lineage>
</organism>